<protein>
    <submittedName>
        <fullName evidence="2">Uncharacterized protein</fullName>
    </submittedName>
</protein>
<keyword evidence="3" id="KW-1185">Reference proteome</keyword>
<feature type="chain" id="PRO_5022021773" evidence="1">
    <location>
        <begin position="26"/>
        <end position="301"/>
    </location>
</feature>
<dbReference type="Proteomes" id="UP000320390">
    <property type="component" value="Chromosome"/>
</dbReference>
<sequence precursor="true">MTVSLKSGLVLVPLLVAGLAPSTHAQIVVTETLPVSGSSFVYVAPGRILQRVYTGSWTLDWQLSGTLFVGDSTVLHTLRVVGVIGGGNLNFGTNGIDQGGPIPVFSMNETFTNVPVGTPQSTSGTFQGSVQAFAGNATSSQLNVETWRIEANHPDANTYVDGVLDPNFSIGDYTATGRFDGTVTLDYEVLPYPNTPVCQGGAALESYGSSEGLLFLRSPNASTSTAAILVEGAGLPGTSTGICLGNPRRVPGSLQQTTASGEYRFRIDPFAYPAGTTSSFQLWYRTPTGSDFSDAIEVLIR</sequence>
<evidence type="ECO:0000313" key="2">
    <source>
        <dbReference type="EMBL" id="QDV07436.1"/>
    </source>
</evidence>
<organism evidence="2 3">
    <name type="scientific">Saltatorellus ferox</name>
    <dbReference type="NCBI Taxonomy" id="2528018"/>
    <lineage>
        <taxon>Bacteria</taxon>
        <taxon>Pseudomonadati</taxon>
        <taxon>Planctomycetota</taxon>
        <taxon>Planctomycetia</taxon>
        <taxon>Planctomycetia incertae sedis</taxon>
        <taxon>Saltatorellus</taxon>
    </lineage>
</organism>
<gene>
    <name evidence="2" type="ORF">Poly30_29610</name>
</gene>
<name>A0A518ETM1_9BACT</name>
<proteinExistence type="predicted"/>
<keyword evidence="1" id="KW-0732">Signal</keyword>
<evidence type="ECO:0000313" key="3">
    <source>
        <dbReference type="Proteomes" id="UP000320390"/>
    </source>
</evidence>
<reference evidence="2 3" key="1">
    <citation type="submission" date="2019-02" db="EMBL/GenBank/DDBJ databases">
        <title>Deep-cultivation of Planctomycetes and their phenomic and genomic characterization uncovers novel biology.</title>
        <authorList>
            <person name="Wiegand S."/>
            <person name="Jogler M."/>
            <person name="Boedeker C."/>
            <person name="Pinto D."/>
            <person name="Vollmers J."/>
            <person name="Rivas-Marin E."/>
            <person name="Kohn T."/>
            <person name="Peeters S.H."/>
            <person name="Heuer A."/>
            <person name="Rast P."/>
            <person name="Oberbeckmann S."/>
            <person name="Bunk B."/>
            <person name="Jeske O."/>
            <person name="Meyerdierks A."/>
            <person name="Storesund J.E."/>
            <person name="Kallscheuer N."/>
            <person name="Luecker S."/>
            <person name="Lage O.M."/>
            <person name="Pohl T."/>
            <person name="Merkel B.J."/>
            <person name="Hornburger P."/>
            <person name="Mueller R.-W."/>
            <person name="Bruemmer F."/>
            <person name="Labrenz M."/>
            <person name="Spormann A.M."/>
            <person name="Op den Camp H."/>
            <person name="Overmann J."/>
            <person name="Amann R."/>
            <person name="Jetten M.S.M."/>
            <person name="Mascher T."/>
            <person name="Medema M.H."/>
            <person name="Devos D.P."/>
            <person name="Kaster A.-K."/>
            <person name="Ovreas L."/>
            <person name="Rohde M."/>
            <person name="Galperin M.Y."/>
            <person name="Jogler C."/>
        </authorList>
    </citation>
    <scope>NUCLEOTIDE SEQUENCE [LARGE SCALE GENOMIC DNA]</scope>
    <source>
        <strain evidence="2 3">Poly30</strain>
    </source>
</reference>
<dbReference type="EMBL" id="CP036434">
    <property type="protein sequence ID" value="QDV07436.1"/>
    <property type="molecule type" value="Genomic_DNA"/>
</dbReference>
<dbReference type="AlphaFoldDB" id="A0A518ETM1"/>
<accession>A0A518ETM1</accession>
<dbReference type="RefSeq" id="WP_145198457.1">
    <property type="nucleotide sequence ID" value="NZ_CP036434.1"/>
</dbReference>
<feature type="signal peptide" evidence="1">
    <location>
        <begin position="1"/>
        <end position="25"/>
    </location>
</feature>
<evidence type="ECO:0000256" key="1">
    <source>
        <dbReference type="SAM" id="SignalP"/>
    </source>
</evidence>